<dbReference type="InterPro" id="IPR036116">
    <property type="entry name" value="FN3_sf"/>
</dbReference>
<dbReference type="InterPro" id="IPR011044">
    <property type="entry name" value="Quino_amine_DH_bsu"/>
</dbReference>
<dbReference type="InterPro" id="IPR003961">
    <property type="entry name" value="FN3_dom"/>
</dbReference>
<dbReference type="SMART" id="SM00282">
    <property type="entry name" value="LamG"/>
    <property type="match status" value="2"/>
</dbReference>
<dbReference type="SUPFAM" id="SSF49265">
    <property type="entry name" value="Fibronectin type III"/>
    <property type="match status" value="4"/>
</dbReference>
<keyword evidence="5" id="KW-0966">Cell projection</keyword>
<dbReference type="CDD" id="cd00063">
    <property type="entry name" value="FN3"/>
    <property type="match status" value="2"/>
</dbReference>
<evidence type="ECO:0000313" key="10">
    <source>
        <dbReference type="Proteomes" id="UP000777440"/>
    </source>
</evidence>
<comment type="caution">
    <text evidence="9">The sequence shown here is derived from an EMBL/GenBank/DDBJ whole genome shotgun (WGS) entry which is preliminary data.</text>
</comment>
<feature type="domain" description="Fibronectin type-III" evidence="8">
    <location>
        <begin position="1461"/>
        <end position="1557"/>
    </location>
</feature>
<organism evidence="9 10">
    <name type="scientific">Microbacterium ureisolvens</name>
    <dbReference type="NCBI Taxonomy" id="2781186"/>
    <lineage>
        <taxon>Bacteria</taxon>
        <taxon>Bacillati</taxon>
        <taxon>Actinomycetota</taxon>
        <taxon>Actinomycetes</taxon>
        <taxon>Micrococcales</taxon>
        <taxon>Microbacteriaceae</taxon>
        <taxon>Microbacterium</taxon>
    </lineage>
</organism>
<evidence type="ECO:0000256" key="6">
    <source>
        <dbReference type="ARBA" id="ARBA00023295"/>
    </source>
</evidence>
<dbReference type="Gene3D" id="2.60.120.200">
    <property type="match status" value="2"/>
</dbReference>
<evidence type="ECO:0000256" key="5">
    <source>
        <dbReference type="ARBA" id="ARBA00023273"/>
    </source>
</evidence>
<comment type="subcellular location">
    <subcellularLocation>
        <location evidence="1">Cell projection</location>
    </subcellularLocation>
    <subcellularLocation>
        <location evidence="2">Secreted</location>
    </subcellularLocation>
</comment>
<keyword evidence="6" id="KW-0326">Glycosidase</keyword>
<keyword evidence="3" id="KW-0964">Secreted</keyword>
<sequence length="2005" mass="205533">MVSRIWVGVVACLALVVGLVAVTPSERAAALSPGVGFSADELPTWQTNGTVYALAQSAGKVVAGGTFSELRPPEGGSGSPIAANGLAILDAETGNPDSCQLSLSLIGGTPAVYAATTAPDGNSIYIGGNFSNVGGVSTGRIAQIDVRTCTVSSLRLPTISSIVQTIAVKGTTMYFGGMFLTVGGESRQRFAAVDVTTGALLPWTANVDDIGRGIGVSPDGTKVAIGGDFFNVNGAYSHSIAVVDAVTGANIRTYPSGFIADTSVTKHIFSGDDGKFYISNEGTGGGVFDGRAAFSWATGDQLWRDTCLGATQMTLQDQTTLYSVSHGHNCDSVHFQQDGTRHYFLAQSAVDGSHVAWDPKSNDGIGEGIGPRALVIAAGRSSGQRYMWSGGDFTTINGAAQDHLTRFGTTDTGNPPAPAVAAVAQSSGSIEVRIRTSLDDDDSELTYQVFRNNSSTPIWSGTASSVWWNRPQVTFVDAGVTAGATYTYRVRATDGTNTSVLSQVATATAVAPTADYAASVRASAPAIFWRGDAAGSWLQDASASTTSTSRQAGVIENGAAGSTDTPVPNDTSGSLVFDGADDYVWHQGLAPAPTTYSVETWIKTTTTRGGKIVGFGSGRPRTDTGATVLSGSYDRHLYMTNTGRVLFGAYTGSTVTLTSPGALNDGSWHHIVGTQGAGGMALYVDGVRVAQNTNAVAQAYWGVWHVGGDNLSGWPNRPTSNFFAGTIDETAVYATALTAGAVADHYQAAGRDLGLNQAPADAYGTRVFAADPTLYWRLGEASSNTAADAARFGTYPGTYRTGVTKGQPGIIPGNTAVSTPGTLLGTVATQASLTPSTAFTGEIWFNTTTPGGKLFGFENVQTGNGTSYDKHLYMTSNGNLVFGSRVGSSNVVVTSPLAYADGNWHQAVGVLDSSGRKLYVDGVLVAQSTVTGAETGNGYWRIGGGNLTSWPSAPLNSYFRGTLDEFSLYSGGVSATEIARHYALGVQDVAPPSAPSGLAATHGSGGVDVSWTASTDNTRVLEYRVFRGTTADFSADADSFLATTATTSYHEASPALGTYYYRVTAVDGADNESAPSSARQLDVTDIDAPTTPASAAATQTGADGVTVTWAPSADNVEVTQYAVYRGPTSGFAIADGTLVGTVAGTTFSESGLSAGAKYYRVVARDAAGNASAPSNTAAVTIVPPDVTAPSTPGSFTATLSSGTNVTLSWDASTDDRGVSSYVLYRSLASDFTPSAGNRIAEVTTPGHVDTGRAAGTWYYKVTAQDAAGNVSAAASASVTVQPPSQATEVTLTPTEDAMVAQSSPTTLYGSSNQLSARGTGGTIESFIRLQLPAAPAGTVLTSAVLSVRTSNDSTAATTDSPQFRLVTGAWSEDTVNWNNRPTATATGVLGTLNGATALNTPYTVGLGADGLSSFLGQTVTLRMSGANSDNVRLWSAEASSASYRPSLRLTFTPVSGPDTQAPTAPTGLATTVANNADVTVTWSPSTDNVAVTGYSVYRGTTAGFTADAASKIADATAASYTDNGRPQGIWYYKVTARDAENNVSAPSASTFATILANGGTPVEMTVPITDDAMVAQSSPTTLYGTSNQLSSRGTGGTIESFLAVPLPAAPAGTVLTGAVLSVRTSTDGTAASADAHELRLMSGAWTEAAVNWNNRPQTTTSGVLGSLTGATALNTPYTVALSAEPLASALGQTVTLRMSSSGADNVRVWSAEATSATYRPSVRLTFTPVAGPDTTAPSAPAGLAASVVNNADVNLTWSASTDDTGVTGYTVYRGSAAGFTADSASRIADVTTTSYGDSGRPTGTWYYKVTARDAAGNVSAASTEASGTITPPAVPPVVQTVVTTADTMVAASNATGLYGTTNQLSSRFSTAIESFMSFALPAAPAGMQLTGVSLAVRTSTDTTAASADTHVFHLMTGTWDEATMTWNNRITQTASGAIGQLSGAAAVNTAYTATLSATDLAGLAGQTVTVRMSSVAGTDNVRIWSREATTAAYRPTLTLTYTAVP</sequence>
<keyword evidence="10" id="KW-1185">Reference proteome</keyword>
<evidence type="ECO:0000256" key="3">
    <source>
        <dbReference type="ARBA" id="ARBA00022525"/>
    </source>
</evidence>
<evidence type="ECO:0000313" key="9">
    <source>
        <dbReference type="EMBL" id="MBW9111645.1"/>
    </source>
</evidence>
<feature type="domain" description="Fibronectin type-III" evidence="8">
    <location>
        <begin position="415"/>
        <end position="513"/>
    </location>
</feature>
<proteinExistence type="predicted"/>
<feature type="domain" description="Fibronectin type-III" evidence="8">
    <location>
        <begin position="1088"/>
        <end position="1185"/>
    </location>
</feature>
<dbReference type="InterPro" id="IPR055372">
    <property type="entry name" value="CBM96"/>
</dbReference>
<dbReference type="InterPro" id="IPR013783">
    <property type="entry name" value="Ig-like_fold"/>
</dbReference>
<evidence type="ECO:0000256" key="1">
    <source>
        <dbReference type="ARBA" id="ARBA00004316"/>
    </source>
</evidence>
<dbReference type="Pfam" id="PF13385">
    <property type="entry name" value="Laminin_G_3"/>
    <property type="match status" value="2"/>
</dbReference>
<evidence type="ECO:0000259" key="8">
    <source>
        <dbReference type="PROSITE" id="PS50853"/>
    </source>
</evidence>
<evidence type="ECO:0000256" key="4">
    <source>
        <dbReference type="ARBA" id="ARBA00022729"/>
    </source>
</evidence>
<keyword evidence="7" id="KW-0624">Polysaccharide degradation</keyword>
<reference evidence="9 10" key="1">
    <citation type="journal article" date="2021" name="MBio">
        <title>Poor Competitiveness of Bradyrhizobium in Pigeon Pea Root Colonization in Indian Soils.</title>
        <authorList>
            <person name="Chalasani D."/>
            <person name="Basu A."/>
            <person name="Pullabhotla S.V.S.R.N."/>
            <person name="Jorrin B."/>
            <person name="Neal A.L."/>
            <person name="Poole P.S."/>
            <person name="Podile A.R."/>
            <person name="Tkacz A."/>
        </authorList>
    </citation>
    <scope>NUCLEOTIDE SEQUENCE [LARGE SCALE GENOMIC DNA]</scope>
    <source>
        <strain evidence="9 10">HU12</strain>
    </source>
</reference>
<accession>A0ABS7I4W2</accession>
<keyword evidence="6" id="KW-0378">Hydrolase</keyword>
<dbReference type="Gene3D" id="2.60.40.10">
    <property type="entry name" value="Immunoglobulins"/>
    <property type="match status" value="6"/>
</dbReference>
<dbReference type="Proteomes" id="UP000777440">
    <property type="component" value="Unassembled WGS sequence"/>
</dbReference>
<feature type="domain" description="Fibronectin type-III" evidence="8">
    <location>
        <begin position="1739"/>
        <end position="1833"/>
    </location>
</feature>
<evidence type="ECO:0000256" key="2">
    <source>
        <dbReference type="ARBA" id="ARBA00004613"/>
    </source>
</evidence>
<dbReference type="EMBL" id="JAEUAX010000014">
    <property type="protein sequence ID" value="MBW9111645.1"/>
    <property type="molecule type" value="Genomic_DNA"/>
</dbReference>
<keyword evidence="4" id="KW-0732">Signal</keyword>
<gene>
    <name evidence="9" type="ORF">JNB61_17895</name>
</gene>
<keyword evidence="7" id="KW-0119">Carbohydrate metabolism</keyword>
<protein>
    <submittedName>
        <fullName evidence="9">DNRLRE domain-containing protein</fullName>
    </submittedName>
</protein>
<dbReference type="InterPro" id="IPR013320">
    <property type="entry name" value="ConA-like_dom_sf"/>
</dbReference>
<dbReference type="InterPro" id="IPR001791">
    <property type="entry name" value="Laminin_G"/>
</dbReference>
<dbReference type="SUPFAM" id="SSF50969">
    <property type="entry name" value="YVTN repeat-like/Quinoprotein amine dehydrogenase"/>
    <property type="match status" value="1"/>
</dbReference>
<dbReference type="SMART" id="SM00060">
    <property type="entry name" value="FN3"/>
    <property type="match status" value="6"/>
</dbReference>
<dbReference type="NCBIfam" id="NF033679">
    <property type="entry name" value="DNRLRE_dom"/>
    <property type="match status" value="3"/>
</dbReference>
<dbReference type="SUPFAM" id="SSF49899">
    <property type="entry name" value="Concanavalin A-like lectins/glucanases"/>
    <property type="match status" value="2"/>
</dbReference>
<dbReference type="PROSITE" id="PS50853">
    <property type="entry name" value="FN3"/>
    <property type="match status" value="4"/>
</dbReference>
<dbReference type="CDD" id="cd00110">
    <property type="entry name" value="LamG"/>
    <property type="match status" value="1"/>
</dbReference>
<name>A0ABS7I4W2_9MICO</name>
<evidence type="ECO:0000256" key="7">
    <source>
        <dbReference type="ARBA" id="ARBA00023326"/>
    </source>
</evidence>
<dbReference type="Pfam" id="PF24517">
    <property type="entry name" value="CBM96"/>
    <property type="match status" value="3"/>
</dbReference>